<comment type="caution">
    <text evidence="2">The sequence shown here is derived from an EMBL/GenBank/DDBJ whole genome shotgun (WGS) entry which is preliminary data.</text>
</comment>
<gene>
    <name evidence="2" type="ORF">ET989_11210</name>
</gene>
<feature type="transmembrane region" description="Helical" evidence="1">
    <location>
        <begin position="123"/>
        <end position="141"/>
    </location>
</feature>
<organism evidence="2 3">
    <name type="scientific">Propioniciclava sinopodophylli</name>
    <dbReference type="NCBI Taxonomy" id="1837344"/>
    <lineage>
        <taxon>Bacteria</taxon>
        <taxon>Bacillati</taxon>
        <taxon>Actinomycetota</taxon>
        <taxon>Actinomycetes</taxon>
        <taxon>Propionibacteriales</taxon>
        <taxon>Propionibacteriaceae</taxon>
        <taxon>Propioniciclava</taxon>
    </lineage>
</organism>
<dbReference type="OrthoDB" id="9853663at2"/>
<sequence length="193" mass="20141">MEARSYVENIANRTTMRGVISTMTRLLLVAVVVGAVALMVLMNFRPVALISGVVLLGFAIVLARDVVVTTREIRKAPLDLAFEPAPSRGLVTPGTVFGVAAGLVLFGAIMGITMYVGNPGGSFVGPIALVAVGVALAIMGIPTLGVQQRKWTVLSDALAANPGLVPYLQDARARFPKSAPFPFSAPTDVVTIP</sequence>
<dbReference type="AlphaFoldDB" id="A0A4Q9KCV9"/>
<protein>
    <submittedName>
        <fullName evidence="2">Uncharacterized protein</fullName>
    </submittedName>
</protein>
<keyword evidence="1" id="KW-0472">Membrane</keyword>
<keyword evidence="3" id="KW-1185">Reference proteome</keyword>
<feature type="transmembrane region" description="Helical" evidence="1">
    <location>
        <begin position="48"/>
        <end position="67"/>
    </location>
</feature>
<keyword evidence="1" id="KW-1133">Transmembrane helix</keyword>
<proteinExistence type="predicted"/>
<evidence type="ECO:0000256" key="1">
    <source>
        <dbReference type="SAM" id="Phobius"/>
    </source>
</evidence>
<name>A0A4Q9KCV9_9ACTN</name>
<feature type="transmembrane region" description="Helical" evidence="1">
    <location>
        <begin position="96"/>
        <end position="117"/>
    </location>
</feature>
<evidence type="ECO:0000313" key="3">
    <source>
        <dbReference type="Proteomes" id="UP000292373"/>
    </source>
</evidence>
<accession>A0A4Q9KCV9</accession>
<keyword evidence="1" id="KW-0812">Transmembrane</keyword>
<evidence type="ECO:0000313" key="2">
    <source>
        <dbReference type="EMBL" id="TBT83522.1"/>
    </source>
</evidence>
<reference evidence="2 3" key="1">
    <citation type="submission" date="2019-01" db="EMBL/GenBank/DDBJ databases">
        <title>Lactibacter flavus gen. nov., sp. nov., a novel bacterium of the family Propionibacteriaceae isolated from raw milk and dairy products.</title>
        <authorList>
            <person name="Huptas C."/>
            <person name="Wenning M."/>
            <person name="Breitenwieser F."/>
            <person name="Doll E."/>
            <person name="Von Neubeck M."/>
            <person name="Busse H.-J."/>
            <person name="Scherer S."/>
        </authorList>
    </citation>
    <scope>NUCLEOTIDE SEQUENCE [LARGE SCALE GENOMIC DNA]</scope>
    <source>
        <strain evidence="2 3">KCTC 33808</strain>
    </source>
</reference>
<dbReference type="Proteomes" id="UP000292373">
    <property type="component" value="Unassembled WGS sequence"/>
</dbReference>
<dbReference type="EMBL" id="SDMQ01000011">
    <property type="protein sequence ID" value="TBT83522.1"/>
    <property type="molecule type" value="Genomic_DNA"/>
</dbReference>
<dbReference type="RefSeq" id="WP_131168970.1">
    <property type="nucleotide sequence ID" value="NZ_SDMQ01000011.1"/>
</dbReference>
<feature type="transmembrane region" description="Helical" evidence="1">
    <location>
        <begin position="23"/>
        <end position="42"/>
    </location>
</feature>